<dbReference type="Proteomes" id="UP000320239">
    <property type="component" value="Unassembled WGS sequence"/>
</dbReference>
<proteinExistence type="inferred from homology"/>
<dbReference type="GO" id="GO:0005315">
    <property type="term" value="F:phosphate transmembrane transporter activity"/>
    <property type="evidence" value="ECO:0007669"/>
    <property type="project" value="InterPro"/>
</dbReference>
<dbReference type="EMBL" id="VIWY01000003">
    <property type="protein sequence ID" value="TWG20655.1"/>
    <property type="molecule type" value="Genomic_DNA"/>
</dbReference>
<organism evidence="7 8">
    <name type="scientific">Actinoplanes teichomyceticus</name>
    <dbReference type="NCBI Taxonomy" id="1867"/>
    <lineage>
        <taxon>Bacteria</taxon>
        <taxon>Bacillati</taxon>
        <taxon>Actinomycetota</taxon>
        <taxon>Actinomycetes</taxon>
        <taxon>Micromonosporales</taxon>
        <taxon>Micromonosporaceae</taxon>
        <taxon>Actinoplanes</taxon>
    </lineage>
</organism>
<dbReference type="InterPro" id="IPR001204">
    <property type="entry name" value="Phos_transporter"/>
</dbReference>
<feature type="transmembrane region" description="Helical" evidence="6">
    <location>
        <begin position="152"/>
        <end position="175"/>
    </location>
</feature>
<feature type="transmembrane region" description="Helical" evidence="6">
    <location>
        <begin position="88"/>
        <end position="111"/>
    </location>
</feature>
<evidence type="ECO:0000256" key="3">
    <source>
        <dbReference type="ARBA" id="ARBA00022692"/>
    </source>
</evidence>
<name>A0A561W9W1_ACTTI</name>
<comment type="caution">
    <text evidence="7">The sequence shown here is derived from an EMBL/GenBank/DDBJ whole genome shotgun (WGS) entry which is preliminary data.</text>
</comment>
<sequence>MILALVVVTALAFDFTNGFHDTANAMATSIATKALRPKTAVALSGVLNLIGAFLSVEVALTVTNAVVKIQDKTGAPKTELLADGGSGLLLIILAGLVGGIVWNLLTWLVGLPSSSSHALFGGLVGATVAGLGWAGVNWNGDGSKLDGVVGKVLLPAVLSPVIAAVVAAAGTWLIFKVTNGIAARFTDQGFKWGQIGSASLVSLAHGTNDAQKTMGVITLALIASGDWSDTKNIPLWVKVACAVAIALGTYLGGWRIIRTLGKGLTDINPPQGTAAQSGAAAVILASSQLGFALSTTHVATGSVLGSGLGRPGARVRWSVAGRMVAAWLITLPAAGLIGAAMWWVGHTIGGLAGAVVVFLLLVAASVAMWLRSRSEQVDHENVNDDWEPAPTPAPVDPAVQEAVRVVAAN</sequence>
<reference evidence="7 8" key="1">
    <citation type="submission" date="2019-06" db="EMBL/GenBank/DDBJ databases">
        <title>Sequencing the genomes of 1000 actinobacteria strains.</title>
        <authorList>
            <person name="Klenk H.-P."/>
        </authorList>
    </citation>
    <scope>NUCLEOTIDE SEQUENCE [LARGE SCALE GENOMIC DNA]</scope>
    <source>
        <strain evidence="7 8">DSM 43866</strain>
    </source>
</reference>
<evidence type="ECO:0000256" key="4">
    <source>
        <dbReference type="ARBA" id="ARBA00022989"/>
    </source>
</evidence>
<evidence type="ECO:0000256" key="5">
    <source>
        <dbReference type="ARBA" id="ARBA00023136"/>
    </source>
</evidence>
<evidence type="ECO:0000313" key="7">
    <source>
        <dbReference type="EMBL" id="TWG20655.1"/>
    </source>
</evidence>
<comment type="similarity">
    <text evidence="6">Belongs to the inorganic phosphate transporter (PiT) (TC 2.A.20) family.</text>
</comment>
<dbReference type="PANTHER" id="PTHR11101:SF54">
    <property type="entry name" value="LOW-AFFINITY INORGANIC PHOSPHATE TRANSPORTER-RELATED"/>
    <property type="match status" value="1"/>
</dbReference>
<dbReference type="AlphaFoldDB" id="A0A561W9W1"/>
<gene>
    <name evidence="7" type="ORF">FHX34_103184</name>
</gene>
<keyword evidence="8" id="KW-1185">Reference proteome</keyword>
<dbReference type="GO" id="GO:0016020">
    <property type="term" value="C:membrane"/>
    <property type="evidence" value="ECO:0007669"/>
    <property type="project" value="UniProtKB-SubCell"/>
</dbReference>
<evidence type="ECO:0000256" key="1">
    <source>
        <dbReference type="ARBA" id="ARBA00004141"/>
    </source>
</evidence>
<keyword evidence="3 6" id="KW-0812">Transmembrane</keyword>
<protein>
    <recommendedName>
        <fullName evidence="6">Phosphate transporter</fullName>
    </recommendedName>
</protein>
<dbReference type="PANTHER" id="PTHR11101">
    <property type="entry name" value="PHOSPHATE TRANSPORTER"/>
    <property type="match status" value="1"/>
</dbReference>
<feature type="transmembrane region" description="Helical" evidence="6">
    <location>
        <begin position="41"/>
        <end position="67"/>
    </location>
</feature>
<feature type="transmembrane region" description="Helical" evidence="6">
    <location>
        <begin position="117"/>
        <end position="140"/>
    </location>
</feature>
<feature type="transmembrane region" description="Helical" evidence="6">
    <location>
        <begin position="350"/>
        <end position="370"/>
    </location>
</feature>
<accession>A0A561W9W1</accession>
<keyword evidence="2 6" id="KW-0813">Transport</keyword>
<dbReference type="Pfam" id="PF01384">
    <property type="entry name" value="PHO4"/>
    <property type="match status" value="1"/>
</dbReference>
<keyword evidence="5 6" id="KW-0472">Membrane</keyword>
<keyword evidence="4 6" id="KW-1133">Transmembrane helix</keyword>
<comment type="subcellular location">
    <subcellularLocation>
        <location evidence="1 6">Membrane</location>
        <topology evidence="1 6">Multi-pass membrane protein</topology>
    </subcellularLocation>
</comment>
<feature type="transmembrane region" description="Helical" evidence="6">
    <location>
        <begin position="235"/>
        <end position="254"/>
    </location>
</feature>
<dbReference type="GO" id="GO:0035435">
    <property type="term" value="P:phosphate ion transmembrane transport"/>
    <property type="evidence" value="ECO:0007669"/>
    <property type="project" value="TreeGrafter"/>
</dbReference>
<feature type="transmembrane region" description="Helical" evidence="6">
    <location>
        <begin position="324"/>
        <end position="344"/>
    </location>
</feature>
<evidence type="ECO:0000256" key="2">
    <source>
        <dbReference type="ARBA" id="ARBA00022448"/>
    </source>
</evidence>
<keyword evidence="6" id="KW-0592">Phosphate transport</keyword>
<evidence type="ECO:0000313" key="8">
    <source>
        <dbReference type="Proteomes" id="UP000320239"/>
    </source>
</evidence>
<evidence type="ECO:0000256" key="6">
    <source>
        <dbReference type="RuleBase" id="RU363058"/>
    </source>
</evidence>